<dbReference type="InterPro" id="IPR015943">
    <property type="entry name" value="WD40/YVTN_repeat-like_dom_sf"/>
</dbReference>
<dbReference type="RefSeq" id="WP_160978285.1">
    <property type="nucleotide sequence ID" value="NZ_WVHK01000021.1"/>
</dbReference>
<gene>
    <name evidence="1" type="ORF">GLX28_07785</name>
</gene>
<name>A0A6I4YHW7_9DEIO</name>
<sequence>MSPRPSVRLARVAALVALLGPAGAVTLSVRDAPLLPGPPALTEARWDAAGGAHLCLGERLVHLGAADLSSVASTWLGGPCRAVSVTPDATLAAALVGDRVVLVNVAQRRVTATLTVTGLSGAGFGSGGELLVGSGAGLERVNPADLSREVLDPAPVAALTVAADGGRALVVRGSRAQLLDTRTLRVLSGTSCDDTCAPGRAVFSADGRSVTVPLGRTLVALRDGLPATTVLRASDPETAGAYSGLPLRNNTVLILRDGETQVRDVQTGHRERRVEKIGLGATPASLSPREQVLSVSGGAGGAALSAGTPDQPTARTLLRLPGAVRAGAVLADGSVATVGRDDTLRAGPRTAPALDVQGVGRFTFALTGSGAAELRGGTLVPLAGQRGATALSVNHWGNHVASWTAQGLSVTAQKTGRVIFSAPVAGLSRVTVSPDATRAYLFPARGEARVMLLANRKTFALPVTPGAAYRDVQISGKGVFAYLRADGRTDLYAPGQRQPLATLPGGAPIRFSPDSTLLAAATPTPSGWVVALHDPASGRELTRSVPLDGAPAFVAWGADSRTLLVGAGPLNGLGSVLTFTVTP</sequence>
<dbReference type="SUPFAM" id="SSF82171">
    <property type="entry name" value="DPP6 N-terminal domain-like"/>
    <property type="match status" value="1"/>
</dbReference>
<dbReference type="AlphaFoldDB" id="A0A6I4YHW7"/>
<accession>A0A6I4YHW7</accession>
<reference evidence="1 2" key="1">
    <citation type="submission" date="2019-11" db="EMBL/GenBank/DDBJ databases">
        <title>Genome sequence of Deinococcus xianganensis Y35, AI-2 producing algicidal bacterium, isolated from lake water.</title>
        <authorList>
            <person name="Li Y."/>
        </authorList>
    </citation>
    <scope>NUCLEOTIDE SEQUENCE [LARGE SCALE GENOMIC DNA]</scope>
    <source>
        <strain evidence="1 2">Y35</strain>
    </source>
</reference>
<evidence type="ECO:0008006" key="3">
    <source>
        <dbReference type="Google" id="ProtNLM"/>
    </source>
</evidence>
<protein>
    <recommendedName>
        <fullName evidence="3">WD40 repeat domain-containing protein</fullName>
    </recommendedName>
</protein>
<keyword evidence="2" id="KW-1185">Reference proteome</keyword>
<dbReference type="Proteomes" id="UP000430519">
    <property type="component" value="Unassembled WGS sequence"/>
</dbReference>
<proteinExistence type="predicted"/>
<dbReference type="EMBL" id="WVHK01000021">
    <property type="protein sequence ID" value="MXV19531.1"/>
    <property type="molecule type" value="Genomic_DNA"/>
</dbReference>
<evidence type="ECO:0000313" key="2">
    <source>
        <dbReference type="Proteomes" id="UP000430519"/>
    </source>
</evidence>
<comment type="caution">
    <text evidence="1">The sequence shown here is derived from an EMBL/GenBank/DDBJ whole genome shotgun (WGS) entry which is preliminary data.</text>
</comment>
<organism evidence="1 2">
    <name type="scientific">Deinococcus xianganensis</name>
    <dbReference type="NCBI Taxonomy" id="1507289"/>
    <lineage>
        <taxon>Bacteria</taxon>
        <taxon>Thermotogati</taxon>
        <taxon>Deinococcota</taxon>
        <taxon>Deinococci</taxon>
        <taxon>Deinococcales</taxon>
        <taxon>Deinococcaceae</taxon>
        <taxon>Deinococcus</taxon>
    </lineage>
</organism>
<evidence type="ECO:0000313" key="1">
    <source>
        <dbReference type="EMBL" id="MXV19531.1"/>
    </source>
</evidence>
<dbReference type="Gene3D" id="2.130.10.10">
    <property type="entry name" value="YVTN repeat-like/Quinoprotein amine dehydrogenase"/>
    <property type="match status" value="1"/>
</dbReference>